<dbReference type="CDD" id="cd00267">
    <property type="entry name" value="ABC_ATPase"/>
    <property type="match status" value="1"/>
</dbReference>
<keyword evidence="4" id="KW-1185">Reference proteome</keyword>
<feature type="domain" description="OLD protein-like TOPRIM" evidence="2">
    <location>
        <begin position="511"/>
        <end position="546"/>
    </location>
</feature>
<evidence type="ECO:0000259" key="1">
    <source>
        <dbReference type="Pfam" id="PF13304"/>
    </source>
</evidence>
<dbReference type="Pfam" id="PF20469">
    <property type="entry name" value="OLD-like_TOPRIM"/>
    <property type="match status" value="1"/>
</dbReference>
<dbReference type="InterPro" id="IPR027417">
    <property type="entry name" value="P-loop_NTPase"/>
</dbReference>
<dbReference type="AlphaFoldDB" id="A0A6S7HLM0"/>
<name>A0A6S7HLM0_PARCT</name>
<dbReference type="OrthoDB" id="6104190at2759"/>
<evidence type="ECO:0000313" key="3">
    <source>
        <dbReference type="EMBL" id="CAB4004767.1"/>
    </source>
</evidence>
<reference evidence="3" key="1">
    <citation type="submission" date="2020-04" db="EMBL/GenBank/DDBJ databases">
        <authorList>
            <person name="Alioto T."/>
            <person name="Alioto T."/>
            <person name="Gomez Garrido J."/>
        </authorList>
    </citation>
    <scope>NUCLEOTIDE SEQUENCE</scope>
    <source>
        <strain evidence="3">A484AB</strain>
    </source>
</reference>
<dbReference type="SUPFAM" id="SSF52540">
    <property type="entry name" value="P-loop containing nucleoside triphosphate hydrolases"/>
    <property type="match status" value="1"/>
</dbReference>
<dbReference type="GO" id="GO:0004519">
    <property type="term" value="F:endonuclease activity"/>
    <property type="evidence" value="ECO:0007669"/>
    <property type="project" value="UniProtKB-KW"/>
</dbReference>
<accession>A0A6S7HLM0</accession>
<sequence>MMAGATLKRVAIDNYKVFNNKQVLDFRHGPSLSTNSKYFTLVGENGSGKSTFLALVGLASDFAGKVTNHVCDQAKGSVISCEYVIENWLELTNTHSNVVHNYPVLELWFLTGVLKIPHMLQQYISEKYLASNTKDLTVVIGFKHLPSSESSGEAVVSKFLYVQSGSSIIALVHELNGEAKVAVVEGLENTDLLHWMPDESILVSTGCNFLPDLKTPVSNEDNSNECLNPKNPQALLILALRNTLAAESRDTVWADIIELFHELTGNTKITVIYDPLSGAVRMKQQYGHCETIRDDLPEGFFHAFLIAFLVVNPTVKTILLDEPTRGMHPLQIRRLQRILSQKSLQEDKVIIVATHAPDMVHTSQINQIFRFQQLDSGFVEVRRTSVKHDNRDIRFISSVESRELFFTRRIIWVEGDTDRRFCEAMLKLIDEGNDVLWSILMDPQDIDEEYRGAPAGSTGTVEDMDDGSDSSTDEVDYGKIGINPLDNLFQTSAYKRKYFRAKVLGDCQELARSCSVLPLSGKKNIDKATRTCKDLGIPYAVICDLDAVLPNSKKNSIMSQFMKCVGNWSLGYVEKKLLFDSEQSPASTCIEDPSLKAMLRKCHNAHEIMEFYETMERIFAWRVGNGEIEDLVKVTKRTFSKKRWADFTSDAFQELIQFMLVPSVEDTPGYAGQTNPELLRCFCFVLEFLQAVR</sequence>
<evidence type="ECO:0000259" key="2">
    <source>
        <dbReference type="Pfam" id="PF20469"/>
    </source>
</evidence>
<dbReference type="PANTHER" id="PTHR43581">
    <property type="entry name" value="ATP/GTP PHOSPHATASE"/>
    <property type="match status" value="1"/>
</dbReference>
<keyword evidence="3" id="KW-0378">Hydrolase</keyword>
<dbReference type="InterPro" id="IPR003959">
    <property type="entry name" value="ATPase_AAA_core"/>
</dbReference>
<feature type="domain" description="ATPase AAA-type core" evidence="1">
    <location>
        <begin position="303"/>
        <end position="356"/>
    </location>
</feature>
<organism evidence="3 4">
    <name type="scientific">Paramuricea clavata</name>
    <name type="common">Red gorgonian</name>
    <name type="synonym">Violescent sea-whip</name>
    <dbReference type="NCBI Taxonomy" id="317549"/>
    <lineage>
        <taxon>Eukaryota</taxon>
        <taxon>Metazoa</taxon>
        <taxon>Cnidaria</taxon>
        <taxon>Anthozoa</taxon>
        <taxon>Octocorallia</taxon>
        <taxon>Malacalcyonacea</taxon>
        <taxon>Plexauridae</taxon>
        <taxon>Paramuricea</taxon>
    </lineage>
</organism>
<keyword evidence="3" id="KW-0255">Endonuclease</keyword>
<dbReference type="InterPro" id="IPR051396">
    <property type="entry name" value="Bact_Antivir_Def_Nuclease"/>
</dbReference>
<dbReference type="Pfam" id="PF13304">
    <property type="entry name" value="AAA_21"/>
    <property type="match status" value="1"/>
</dbReference>
<proteinExistence type="predicted"/>
<protein>
    <submittedName>
        <fullName evidence="3">ATP-dependent endonuclease</fullName>
    </submittedName>
</protein>
<comment type="caution">
    <text evidence="3">The sequence shown here is derived from an EMBL/GenBank/DDBJ whole genome shotgun (WGS) entry which is preliminary data.</text>
</comment>
<dbReference type="Proteomes" id="UP001152795">
    <property type="component" value="Unassembled WGS sequence"/>
</dbReference>
<dbReference type="EMBL" id="CACRXK020004991">
    <property type="protein sequence ID" value="CAB4004767.1"/>
    <property type="molecule type" value="Genomic_DNA"/>
</dbReference>
<dbReference type="PANTHER" id="PTHR43581:SF4">
    <property type="entry name" value="ATP_GTP PHOSPHATASE"/>
    <property type="match status" value="1"/>
</dbReference>
<dbReference type="Gene3D" id="3.40.50.300">
    <property type="entry name" value="P-loop containing nucleotide triphosphate hydrolases"/>
    <property type="match status" value="2"/>
</dbReference>
<keyword evidence="3" id="KW-0540">Nuclease</keyword>
<dbReference type="InterPro" id="IPR034139">
    <property type="entry name" value="TOPRIM_OLD"/>
</dbReference>
<gene>
    <name evidence="3" type="ORF">PACLA_8A001642</name>
</gene>
<evidence type="ECO:0000313" key="4">
    <source>
        <dbReference type="Proteomes" id="UP001152795"/>
    </source>
</evidence>